<dbReference type="Proteomes" id="UP001059859">
    <property type="component" value="Chromosome"/>
</dbReference>
<gene>
    <name evidence="1" type="ORF">N2K95_01380</name>
</gene>
<protein>
    <submittedName>
        <fullName evidence="1">Uncharacterized protein</fullName>
    </submittedName>
</protein>
<sequence>MNQAHYSIHPISLREICDDDEAAEKRIAQLESVGESGHAERNGLLRIAGRLAEGSRIPSYSCALQFRTGEGGVVNTDEVTLACYPRDDVAWVKDGKVREGRATVLVRQADGTLKPAGEVSLDDLGVLHPDVEVGGEFVVELRARFESEIFERRVTFTASGDESSDLFVSAIGPGAQAEPKAGLFKRTRYSGFEFGVLVMAATTEEGTRISGTYGPLVKHGPGDGVSGAFAT</sequence>
<accession>A0ABY5YQJ6</accession>
<name>A0ABY5YQJ6_9MICC</name>
<proteinExistence type="predicted"/>
<reference evidence="1" key="1">
    <citation type="submission" date="2022-09" db="EMBL/GenBank/DDBJ databases">
        <title>Novel species in genus Arthrobacter.</title>
        <authorList>
            <person name="Liu Y."/>
        </authorList>
    </citation>
    <scope>NUCLEOTIDE SEQUENCE</scope>
    <source>
        <strain evidence="1">Zg-Y815</strain>
    </source>
</reference>
<dbReference type="EMBL" id="CP104275">
    <property type="protein sequence ID" value="UWX97376.1"/>
    <property type="molecule type" value="Genomic_DNA"/>
</dbReference>
<evidence type="ECO:0000313" key="2">
    <source>
        <dbReference type="Proteomes" id="UP001059859"/>
    </source>
</evidence>
<organism evidence="1 2">
    <name type="scientific">Arthrobacter zhaoxinii</name>
    <dbReference type="NCBI Taxonomy" id="2964616"/>
    <lineage>
        <taxon>Bacteria</taxon>
        <taxon>Bacillati</taxon>
        <taxon>Actinomycetota</taxon>
        <taxon>Actinomycetes</taxon>
        <taxon>Micrococcales</taxon>
        <taxon>Micrococcaceae</taxon>
        <taxon>Arthrobacter</taxon>
    </lineage>
</organism>
<evidence type="ECO:0000313" key="1">
    <source>
        <dbReference type="EMBL" id="UWX97376.1"/>
    </source>
</evidence>
<keyword evidence="2" id="KW-1185">Reference proteome</keyword>
<dbReference type="RefSeq" id="WP_260652587.1">
    <property type="nucleotide sequence ID" value="NZ_CP104275.1"/>
</dbReference>